<protein>
    <recommendedName>
        <fullName evidence="16">Crh-like protein</fullName>
        <ecNumber evidence="16">3.2.-.-</ecNumber>
    </recommendedName>
</protein>
<feature type="active site" description="Nucleophile" evidence="17">
    <location>
        <position position="126"/>
    </location>
</feature>
<comment type="subcellular location">
    <subcellularLocation>
        <location evidence="2">Cell envelope</location>
    </subcellularLocation>
    <subcellularLocation>
        <location evidence="3">Membrane</location>
        <topology evidence="3">Lipid-anchor</topology>
        <topology evidence="3">GPI-anchor</topology>
    </subcellularLocation>
</comment>
<dbReference type="PANTHER" id="PTHR10963:SF68">
    <property type="entry name" value="GLYCOSIDASE CRH1-RELATED"/>
    <property type="match status" value="1"/>
</dbReference>
<dbReference type="Gene3D" id="2.60.120.200">
    <property type="match status" value="1"/>
</dbReference>
<evidence type="ECO:0000313" key="23">
    <source>
        <dbReference type="Proteomes" id="UP000019375"/>
    </source>
</evidence>
<evidence type="ECO:0000256" key="8">
    <source>
        <dbReference type="ARBA" id="ARBA00022801"/>
    </source>
</evidence>
<dbReference type="GO" id="GO:0031505">
    <property type="term" value="P:fungal-type cell wall organization"/>
    <property type="evidence" value="ECO:0007669"/>
    <property type="project" value="TreeGrafter"/>
</dbReference>
<dbReference type="InterPro" id="IPR050546">
    <property type="entry name" value="Glycosyl_Hydrlase_16"/>
</dbReference>
<dbReference type="AlphaFoldDB" id="A0A8J2TBC7"/>
<gene>
    <name evidence="22" type="ORF">BN860_02652g</name>
</gene>
<comment type="catalytic activity">
    <reaction evidence="1">
        <text>Random endo-hydrolysis of N-acetyl-beta-D-glucosaminide (1-&gt;4)-beta-linkages in chitin and chitodextrins.</text>
        <dbReference type="EC" id="3.2.1.14"/>
    </reaction>
</comment>
<comment type="similarity">
    <text evidence="15">Belongs to the glycosyl hydrolase 16 family. CRH1 subfamily.</text>
</comment>
<dbReference type="GO" id="GO:0098552">
    <property type="term" value="C:side of membrane"/>
    <property type="evidence" value="ECO:0007669"/>
    <property type="project" value="UniProtKB-KW"/>
</dbReference>
<feature type="domain" description="GH16" evidence="21">
    <location>
        <begin position="26"/>
        <end position="241"/>
    </location>
</feature>
<evidence type="ECO:0000256" key="2">
    <source>
        <dbReference type="ARBA" id="ARBA00004196"/>
    </source>
</evidence>
<evidence type="ECO:0000256" key="9">
    <source>
        <dbReference type="ARBA" id="ARBA00023136"/>
    </source>
</evidence>
<dbReference type="EC" id="3.2.-.-" evidence="16"/>
<dbReference type="InterPro" id="IPR017168">
    <property type="entry name" value="CHR-like"/>
</dbReference>
<evidence type="ECO:0000256" key="3">
    <source>
        <dbReference type="ARBA" id="ARBA00004589"/>
    </source>
</evidence>
<keyword evidence="13" id="KW-0326">Glycosidase</keyword>
<dbReference type="GO" id="GO:0008843">
    <property type="term" value="F:endochitinase activity"/>
    <property type="evidence" value="ECO:0007669"/>
    <property type="project" value="UniProtKB-EC"/>
</dbReference>
<dbReference type="Proteomes" id="UP000019375">
    <property type="component" value="Unassembled WGS sequence"/>
</dbReference>
<evidence type="ECO:0000256" key="1">
    <source>
        <dbReference type="ARBA" id="ARBA00000822"/>
    </source>
</evidence>
<evidence type="ECO:0000256" key="15">
    <source>
        <dbReference type="ARBA" id="ARBA00038074"/>
    </source>
</evidence>
<dbReference type="SUPFAM" id="SSF49899">
    <property type="entry name" value="Concanavalin A-like lectins/glucanases"/>
    <property type="match status" value="1"/>
</dbReference>
<evidence type="ECO:0000256" key="20">
    <source>
        <dbReference type="SAM" id="SignalP"/>
    </source>
</evidence>
<evidence type="ECO:0000256" key="12">
    <source>
        <dbReference type="ARBA" id="ARBA00023288"/>
    </source>
</evidence>
<dbReference type="OrthoDB" id="4781at2759"/>
<keyword evidence="6" id="KW-0808">Transferase</keyword>
<feature type="compositionally biased region" description="Low complexity" evidence="19">
    <location>
        <begin position="364"/>
        <end position="389"/>
    </location>
</feature>
<proteinExistence type="inferred from homology"/>
<evidence type="ECO:0000256" key="19">
    <source>
        <dbReference type="SAM" id="MobiDB-lite"/>
    </source>
</evidence>
<evidence type="ECO:0000259" key="21">
    <source>
        <dbReference type="PROSITE" id="PS51762"/>
    </source>
</evidence>
<keyword evidence="9 16" id="KW-0472">Membrane</keyword>
<evidence type="ECO:0000256" key="13">
    <source>
        <dbReference type="ARBA" id="ARBA00023295"/>
    </source>
</evidence>
<dbReference type="Pfam" id="PF00722">
    <property type="entry name" value="Glyco_hydro_16"/>
    <property type="match status" value="1"/>
</dbReference>
<feature type="compositionally biased region" description="Basic and acidic residues" evidence="19">
    <location>
        <begin position="268"/>
        <end position="286"/>
    </location>
</feature>
<keyword evidence="5" id="KW-0328">Glycosyltransferase</keyword>
<feature type="chain" id="PRO_5035176716" description="Crh-like protein" evidence="20">
    <location>
        <begin position="20"/>
        <end position="466"/>
    </location>
</feature>
<evidence type="ECO:0000256" key="16">
    <source>
        <dbReference type="PIRNR" id="PIRNR037299"/>
    </source>
</evidence>
<name>A0A8J2TBC7_ZYGB2</name>
<feature type="active site" description="Proton donor" evidence="17">
    <location>
        <position position="130"/>
    </location>
</feature>
<feature type="compositionally biased region" description="Low complexity" evidence="19">
    <location>
        <begin position="295"/>
        <end position="352"/>
    </location>
</feature>
<feature type="region of interest" description="Disordered" evidence="19">
    <location>
        <begin position="268"/>
        <end position="435"/>
    </location>
</feature>
<dbReference type="PROSITE" id="PS51762">
    <property type="entry name" value="GH16_2"/>
    <property type="match status" value="1"/>
</dbReference>
<dbReference type="GO" id="GO:0016757">
    <property type="term" value="F:glycosyltransferase activity"/>
    <property type="evidence" value="ECO:0007669"/>
    <property type="project" value="UniProtKB-KW"/>
</dbReference>
<keyword evidence="14" id="KW-0961">Cell wall biogenesis/degradation</keyword>
<keyword evidence="23" id="KW-1185">Reference proteome</keyword>
<dbReference type="GO" id="GO:0009277">
    <property type="term" value="C:fungal-type cell wall"/>
    <property type="evidence" value="ECO:0007669"/>
    <property type="project" value="TreeGrafter"/>
</dbReference>
<keyword evidence="7 20" id="KW-0732">Signal</keyword>
<dbReference type="GO" id="GO:0005975">
    <property type="term" value="P:carbohydrate metabolic process"/>
    <property type="evidence" value="ECO:0007669"/>
    <property type="project" value="InterPro"/>
</dbReference>
<evidence type="ECO:0000256" key="4">
    <source>
        <dbReference type="ARBA" id="ARBA00022622"/>
    </source>
</evidence>
<feature type="disulfide bond" evidence="18">
    <location>
        <begin position="32"/>
        <end position="40"/>
    </location>
</feature>
<keyword evidence="8 16" id="KW-0378">Hydrolase</keyword>
<feature type="compositionally biased region" description="Low complexity" evidence="19">
    <location>
        <begin position="396"/>
        <end position="435"/>
    </location>
</feature>
<accession>A0A8J2TBC7</accession>
<feature type="signal peptide" evidence="20">
    <location>
        <begin position="1"/>
        <end position="19"/>
    </location>
</feature>
<evidence type="ECO:0000256" key="6">
    <source>
        <dbReference type="ARBA" id="ARBA00022679"/>
    </source>
</evidence>
<dbReference type="InterPro" id="IPR013320">
    <property type="entry name" value="ConA-like_dom_sf"/>
</dbReference>
<keyword evidence="11" id="KW-0325">Glycoprotein</keyword>
<evidence type="ECO:0000256" key="10">
    <source>
        <dbReference type="ARBA" id="ARBA00023157"/>
    </source>
</evidence>
<dbReference type="PIRSF" id="PIRSF037299">
    <property type="entry name" value="Glycosidase_CRH1_prd"/>
    <property type="match status" value="1"/>
</dbReference>
<reference evidence="23" key="1">
    <citation type="journal article" date="2013" name="Genome Announc.">
        <title>Genome sequence of the food spoilage yeast Zygosaccharomyces bailii CLIB 213(T).</title>
        <authorList>
            <person name="Galeote V."/>
            <person name="Bigey F."/>
            <person name="Devillers H."/>
            <person name="Neuveglise C."/>
            <person name="Dequin S."/>
        </authorList>
    </citation>
    <scope>NUCLEOTIDE SEQUENCE [LARGE SCALE GENOMIC DNA]</scope>
    <source>
        <strain evidence="23">CLIB 213 / ATCC 58445 / CBS 680 / CCRC 21525 / NBRC 1098 / NCYC 1416 / NRRL Y-2227</strain>
    </source>
</reference>
<dbReference type="EMBL" id="HG316465">
    <property type="protein sequence ID" value="CDF91600.1"/>
    <property type="molecule type" value="Genomic_DNA"/>
</dbReference>
<evidence type="ECO:0000256" key="17">
    <source>
        <dbReference type="PIRSR" id="PIRSR037299-1"/>
    </source>
</evidence>
<sequence>MVNLSVFSLLAVSSSIVKAASSSASATSSSSCNPIKATGCSPDPALGTSFAEDFKKKSEWFPYQSGGGNITYGSDGLSMTLNKRYDNPALKSDFYIMYGKVEVELKAGPDTGVVSSFYLQSDDLDELDIEWIGSDNTQFQSNYFSKGNTSTYNRGAFHSVDSPVDKFHNYTLDWGMDKTTWALDGNVVRTLDNTSSEGYPQTPMFIKMGIWAGGDPSNAAGTIEWAGGDIDYSQAPFTMQIKRVVVTDYSTGKEYSYSDQSGSWESIEAKDGSVNGRKDQADKDYDTLMDGGEISNTTSSSSSSTKSSTSSTKSLSSSTSSSKASSQSTKSSTISSSQSASATDSKTTTSTSHTGTANGKEASASESSVTSFSSSSTSRTTLSSTSQTSQDTNEKSQSTSRAAAGSSGSGSSAISSTAVTSGSLSGSASTGSSSTNEVQTASNAAAAVGLSQNSLPFFAAVLALLF</sequence>
<organism evidence="22 23">
    <name type="scientific">Zygosaccharomyces bailii (strain CLIB 213 / ATCC 58445 / CBS 680 / BCRC 21525 / NBRC 1098 / NCYC 1416 / NRRL Y-2227)</name>
    <dbReference type="NCBI Taxonomy" id="1333698"/>
    <lineage>
        <taxon>Eukaryota</taxon>
        <taxon>Fungi</taxon>
        <taxon>Dikarya</taxon>
        <taxon>Ascomycota</taxon>
        <taxon>Saccharomycotina</taxon>
        <taxon>Saccharomycetes</taxon>
        <taxon>Saccharomycetales</taxon>
        <taxon>Saccharomycetaceae</taxon>
        <taxon>Zygosaccharomyces</taxon>
    </lineage>
</organism>
<dbReference type="CDD" id="cd02183">
    <property type="entry name" value="GH16_fungal_CRH1_transglycosylase"/>
    <property type="match status" value="1"/>
</dbReference>
<evidence type="ECO:0000256" key="11">
    <source>
        <dbReference type="ARBA" id="ARBA00023180"/>
    </source>
</evidence>
<evidence type="ECO:0000313" key="22">
    <source>
        <dbReference type="EMBL" id="CDF91600.1"/>
    </source>
</evidence>
<keyword evidence="4" id="KW-0336">GPI-anchor</keyword>
<evidence type="ECO:0000256" key="14">
    <source>
        <dbReference type="ARBA" id="ARBA00023316"/>
    </source>
</evidence>
<keyword evidence="12" id="KW-0449">Lipoprotein</keyword>
<evidence type="ECO:0000256" key="18">
    <source>
        <dbReference type="PIRSR" id="PIRSR037299-2"/>
    </source>
</evidence>
<keyword evidence="10 18" id="KW-1015">Disulfide bond</keyword>
<evidence type="ECO:0000256" key="5">
    <source>
        <dbReference type="ARBA" id="ARBA00022676"/>
    </source>
</evidence>
<evidence type="ECO:0000256" key="7">
    <source>
        <dbReference type="ARBA" id="ARBA00022729"/>
    </source>
</evidence>
<dbReference type="PANTHER" id="PTHR10963">
    <property type="entry name" value="GLYCOSYL HYDROLASE-RELATED"/>
    <property type="match status" value="1"/>
</dbReference>
<dbReference type="InterPro" id="IPR000757">
    <property type="entry name" value="Beta-glucanase-like"/>
</dbReference>